<feature type="compositionally biased region" description="Polar residues" evidence="1">
    <location>
        <begin position="62"/>
        <end position="78"/>
    </location>
</feature>
<accession>A0A3Q8X7Z9</accession>
<evidence type="ECO:0000313" key="4">
    <source>
        <dbReference type="Proteomes" id="UP000272528"/>
    </source>
</evidence>
<evidence type="ECO:0000313" key="3">
    <source>
        <dbReference type="EMBL" id="AZN42529.1"/>
    </source>
</evidence>
<feature type="signal peptide" evidence="2">
    <location>
        <begin position="1"/>
        <end position="19"/>
    </location>
</feature>
<dbReference type="KEGG" id="palb:EJC50_24710"/>
<reference evidence="4" key="1">
    <citation type="submission" date="2018-12" db="EMBL/GenBank/DDBJ databases">
        <title>Genome sequence of Peanibacillus sp.</title>
        <authorList>
            <person name="Subramani G."/>
            <person name="Srinivasan S."/>
            <person name="Kim M.K."/>
        </authorList>
    </citation>
    <scope>NUCLEOTIDE SEQUENCE [LARGE SCALE GENOMIC DNA]</scope>
    <source>
        <strain evidence="4">18JY67-1</strain>
    </source>
</reference>
<evidence type="ECO:0000256" key="1">
    <source>
        <dbReference type="SAM" id="MobiDB-lite"/>
    </source>
</evidence>
<dbReference type="RefSeq" id="WP_126018323.1">
    <property type="nucleotide sequence ID" value="NZ_CP034437.1"/>
</dbReference>
<evidence type="ECO:0000256" key="2">
    <source>
        <dbReference type="SAM" id="SignalP"/>
    </source>
</evidence>
<proteinExistence type="predicted"/>
<dbReference type="EMBL" id="CP034437">
    <property type="protein sequence ID" value="AZN42529.1"/>
    <property type="molecule type" value="Genomic_DNA"/>
</dbReference>
<organism evidence="3 4">
    <name type="scientific">Paenibacillus albus</name>
    <dbReference type="NCBI Taxonomy" id="2495582"/>
    <lineage>
        <taxon>Bacteria</taxon>
        <taxon>Bacillati</taxon>
        <taxon>Bacillota</taxon>
        <taxon>Bacilli</taxon>
        <taxon>Bacillales</taxon>
        <taxon>Paenibacillaceae</taxon>
        <taxon>Paenibacillus</taxon>
    </lineage>
</organism>
<feature type="region of interest" description="Disordered" evidence="1">
    <location>
        <begin position="33"/>
        <end position="91"/>
    </location>
</feature>
<protein>
    <submittedName>
        <fullName evidence="3">Uncharacterized protein</fullName>
    </submittedName>
</protein>
<sequence>MKFKPLLAILMLLALVTAAITPVSIEGRSATAAAEGAAPDNKKNDNDDVLGNLFGGGGDKSGNISSGGDTASDTANTNADDEEEDTPVKKVTEDSYRDVLKAWNDEGIKDAQSGDIVIHPNQFTVVGGKADLSSDPKGYDEPVFAWKDDVQAIELNVNVPKDALYQIKLDYYSTSDKIISIERAIEVNGIYPFLKLDDSSSRSYGLTRMHCLIGMAWAMICLRARSRSKRGRRPRLRTQVILMRNRCGFI</sequence>
<gene>
    <name evidence="3" type="ORF">EJC50_24710</name>
</gene>
<name>A0A3Q8X7Z9_9BACL</name>
<keyword evidence="2" id="KW-0732">Signal</keyword>
<feature type="chain" id="PRO_5039323903" evidence="2">
    <location>
        <begin position="20"/>
        <end position="250"/>
    </location>
</feature>
<dbReference type="Proteomes" id="UP000272528">
    <property type="component" value="Chromosome"/>
</dbReference>
<dbReference type="AlphaFoldDB" id="A0A3Q8X7Z9"/>
<keyword evidence="4" id="KW-1185">Reference proteome</keyword>